<keyword evidence="4" id="KW-0812">Transmembrane</keyword>
<dbReference type="GO" id="GO:0006121">
    <property type="term" value="P:mitochondrial electron transport, succinate to ubiquinone"/>
    <property type="evidence" value="ECO:0007669"/>
    <property type="project" value="TreeGrafter"/>
</dbReference>
<dbReference type="GO" id="GO:0048039">
    <property type="term" value="F:ubiquinone binding"/>
    <property type="evidence" value="ECO:0007669"/>
    <property type="project" value="TreeGrafter"/>
</dbReference>
<keyword evidence="11" id="KW-0408">Iron</keyword>
<sequence>MAMMGAGRRLASGAASSGWQRCLATTQAAARVSQPAAPIEKASWHSARLLHASSVAMAVLTPAAVVLSPSALNLPVDFALSLVMPAHSALAVKCIIEDYVPRPVQGISKAIWYAACGLTSLGLLKLTVSGPGVTESVKELWREK</sequence>
<keyword evidence="9 12" id="KW-0472">Membrane</keyword>
<comment type="subcellular location">
    <subcellularLocation>
        <location evidence="1 12">Mitochondrion inner membrane</location>
        <topology evidence="1 12">Multi-pass membrane protein</topology>
    </subcellularLocation>
</comment>
<dbReference type="InterPro" id="IPR034804">
    <property type="entry name" value="SQR/QFR_C/D"/>
</dbReference>
<evidence type="ECO:0000256" key="9">
    <source>
        <dbReference type="ARBA" id="ARBA00023136"/>
    </source>
</evidence>
<evidence type="ECO:0000256" key="7">
    <source>
        <dbReference type="ARBA" id="ARBA00022989"/>
    </source>
</evidence>
<evidence type="ECO:0000256" key="3">
    <source>
        <dbReference type="ARBA" id="ARBA00022448"/>
    </source>
</evidence>
<dbReference type="PANTHER" id="PTHR13337">
    <property type="entry name" value="SUCCINATE DEHYDROGENASE"/>
    <property type="match status" value="1"/>
</dbReference>
<keyword evidence="5 12" id="KW-0999">Mitochondrion inner membrane</keyword>
<evidence type="ECO:0000256" key="11">
    <source>
        <dbReference type="PIRSR" id="PIRSR607992-2"/>
    </source>
</evidence>
<keyword evidence="7" id="KW-1133">Transmembrane helix</keyword>
<evidence type="ECO:0000313" key="13">
    <source>
        <dbReference type="EMBL" id="SPQ95163.1"/>
    </source>
</evidence>
<dbReference type="Pfam" id="PF05328">
    <property type="entry name" value="CybS"/>
    <property type="match status" value="1"/>
</dbReference>
<dbReference type="PANTHER" id="PTHR13337:SF2">
    <property type="entry name" value="SUCCINATE DEHYDROGENASE [UBIQUINONE] CYTOCHROME B SMALL SUBUNIT, MITOCHONDRIAL"/>
    <property type="match status" value="1"/>
</dbReference>
<keyword evidence="8 12" id="KW-0496">Mitochondrion</keyword>
<evidence type="ECO:0000256" key="1">
    <source>
        <dbReference type="ARBA" id="ARBA00004448"/>
    </source>
</evidence>
<keyword evidence="11" id="KW-0479">Metal-binding</keyword>
<dbReference type="EMBL" id="OVEO01000003">
    <property type="protein sequence ID" value="SPQ95163.1"/>
    <property type="molecule type" value="Genomic_DNA"/>
</dbReference>
<accession>A0A3P3Y4R0</accession>
<evidence type="ECO:0000256" key="10">
    <source>
        <dbReference type="PIRSR" id="PIRSR607992-1"/>
    </source>
</evidence>
<dbReference type="GO" id="GO:0006099">
    <property type="term" value="P:tricarboxylic acid cycle"/>
    <property type="evidence" value="ECO:0007669"/>
    <property type="project" value="TreeGrafter"/>
</dbReference>
<keyword evidence="6 12" id="KW-0809">Transit peptide</keyword>
<dbReference type="Proteomes" id="UP000290189">
    <property type="component" value="Unassembled WGS sequence"/>
</dbReference>
<evidence type="ECO:0000313" key="14">
    <source>
        <dbReference type="Proteomes" id="UP000290189"/>
    </source>
</evidence>
<keyword evidence="3" id="KW-0813">Transport</keyword>
<evidence type="ECO:0000256" key="6">
    <source>
        <dbReference type="ARBA" id="ARBA00022946"/>
    </source>
</evidence>
<dbReference type="GO" id="GO:0046872">
    <property type="term" value="F:metal ion binding"/>
    <property type="evidence" value="ECO:0007669"/>
    <property type="project" value="UniProtKB-KW"/>
</dbReference>
<comment type="similarity">
    <text evidence="2 12">Belongs to the CybS family.</text>
</comment>
<evidence type="ECO:0000256" key="2">
    <source>
        <dbReference type="ARBA" id="ARBA00007294"/>
    </source>
</evidence>
<evidence type="ECO:0000256" key="12">
    <source>
        <dbReference type="RuleBase" id="RU364031"/>
    </source>
</evidence>
<gene>
    <name evidence="13" type="ORF">PLBR_LOCUS2378</name>
</gene>
<organism evidence="13 14">
    <name type="scientific">Plasmodiophora brassicae</name>
    <name type="common">Clubroot disease agent</name>
    <dbReference type="NCBI Taxonomy" id="37360"/>
    <lineage>
        <taxon>Eukaryota</taxon>
        <taxon>Sar</taxon>
        <taxon>Rhizaria</taxon>
        <taxon>Endomyxa</taxon>
        <taxon>Phytomyxea</taxon>
        <taxon>Plasmodiophorida</taxon>
        <taxon>Plasmodiophoridae</taxon>
        <taxon>Plasmodiophora</taxon>
    </lineage>
</organism>
<evidence type="ECO:0000256" key="5">
    <source>
        <dbReference type="ARBA" id="ARBA00022792"/>
    </source>
</evidence>
<protein>
    <recommendedName>
        <fullName evidence="12">Succinate dehydrogenase [ubiquinone] cytochrome b small subunit</fullName>
    </recommendedName>
</protein>
<dbReference type="GO" id="GO:0005743">
    <property type="term" value="C:mitochondrial inner membrane"/>
    <property type="evidence" value="ECO:0007669"/>
    <property type="project" value="UniProtKB-SubCell"/>
</dbReference>
<proteinExistence type="inferred from homology"/>
<dbReference type="InterPro" id="IPR007992">
    <property type="entry name" value="CybS"/>
</dbReference>
<dbReference type="GO" id="GO:0020037">
    <property type="term" value="F:heme binding"/>
    <property type="evidence" value="ECO:0007669"/>
    <property type="project" value="TreeGrafter"/>
</dbReference>
<feature type="binding site" description="axial binding residue" evidence="11">
    <location>
        <position position="87"/>
    </location>
    <ligand>
        <name>heme b</name>
        <dbReference type="ChEBI" id="CHEBI:60344"/>
        <note>ligand shared with SDHC</note>
    </ligand>
    <ligandPart>
        <name>Fe</name>
        <dbReference type="ChEBI" id="CHEBI:18248"/>
    </ligandPart>
</feature>
<feature type="binding site" evidence="10">
    <location>
        <position position="99"/>
    </location>
    <ligand>
        <name>a ubiquinone</name>
        <dbReference type="ChEBI" id="CHEBI:16389"/>
        <note>ligand shared with IP/SDHB</note>
    </ligand>
</feature>
<reference evidence="13 14" key="1">
    <citation type="submission" date="2018-03" db="EMBL/GenBank/DDBJ databases">
        <authorList>
            <person name="Fogelqvist J."/>
        </authorList>
    </citation>
    <scope>NUCLEOTIDE SEQUENCE [LARGE SCALE GENOMIC DNA]</scope>
</reference>
<geneLocation type="mitochondrion" evidence="13"/>
<evidence type="ECO:0000256" key="8">
    <source>
        <dbReference type="ARBA" id="ARBA00023128"/>
    </source>
</evidence>
<dbReference type="Gene3D" id="1.20.1300.10">
    <property type="entry name" value="Fumarate reductase/succinate dehydrogenase, transmembrane subunit"/>
    <property type="match status" value="1"/>
</dbReference>
<name>A0A3P3Y4R0_PLABS</name>
<evidence type="ECO:0000256" key="4">
    <source>
        <dbReference type="ARBA" id="ARBA00022692"/>
    </source>
</evidence>
<dbReference type="AlphaFoldDB" id="A0A3P3Y4R0"/>